<reference evidence="1" key="1">
    <citation type="submission" date="2022-12" db="EMBL/GenBank/DDBJ databases">
        <title>Reclassification of two methanogenic archaea species isolated from the Kolyma lowland permafrost.</title>
        <authorList>
            <person name="Trubitsyn V.E."/>
            <person name="Rivkina E.M."/>
            <person name="Shcherbakova V.A."/>
        </authorList>
    </citation>
    <scope>NUCLEOTIDE SEQUENCE</scope>
    <source>
        <strain evidence="1">M2</strain>
        <strain evidence="2">MK4</strain>
    </source>
</reference>
<dbReference type="EMBL" id="JAPVER010000020">
    <property type="protein sequence ID" value="MCZ3365420.1"/>
    <property type="molecule type" value="Genomic_DNA"/>
</dbReference>
<evidence type="ECO:0000313" key="2">
    <source>
        <dbReference type="EMBL" id="MCZ3373171.1"/>
    </source>
</evidence>
<proteinExistence type="predicted"/>
<dbReference type="RefSeq" id="WP_048081585.1">
    <property type="nucleotide sequence ID" value="NZ_JAPVER010000020.1"/>
</dbReference>
<accession>A0A9E4ZZV1</accession>
<dbReference type="EMBL" id="JAPVES010000030">
    <property type="protein sequence ID" value="MCZ3373171.1"/>
    <property type="molecule type" value="Genomic_DNA"/>
</dbReference>
<evidence type="ECO:0000313" key="1">
    <source>
        <dbReference type="EMBL" id="MCZ3365420.1"/>
    </source>
</evidence>
<gene>
    <name evidence="2" type="ORF">O3H35_11050</name>
    <name evidence="1" type="ORF">O3H54_05950</name>
</gene>
<evidence type="ECO:0000313" key="3">
    <source>
        <dbReference type="Proteomes" id="UP001068021"/>
    </source>
</evidence>
<keyword evidence="3" id="KW-1185">Reference proteome</keyword>
<organism evidence="1 3">
    <name type="scientific">Methanobacterium veterum</name>
    <dbReference type="NCBI Taxonomy" id="408577"/>
    <lineage>
        <taxon>Archaea</taxon>
        <taxon>Methanobacteriati</taxon>
        <taxon>Methanobacteriota</taxon>
        <taxon>Methanomada group</taxon>
        <taxon>Methanobacteria</taxon>
        <taxon>Methanobacteriales</taxon>
        <taxon>Methanobacteriaceae</taxon>
        <taxon>Methanobacterium</taxon>
    </lineage>
</organism>
<dbReference type="Proteomes" id="UP001068021">
    <property type="component" value="Unassembled WGS sequence"/>
</dbReference>
<dbReference type="Proteomes" id="UP001074446">
    <property type="component" value="Unassembled WGS sequence"/>
</dbReference>
<name>A0A9E4ZZV1_9EURY</name>
<sequence length="256" mass="30411">MIENKVKNEDEEIIKLPLSQKRIDKFKKHAQESRKFHSSISKLLKQYTFPAQTDKKLESFGSIVMISKYPFVEINGPIYYDDNGRDFGRIIAQEKDELIIKDILKVNNIRKSNNEKIKKFLDICIDEMEDKGYNPILMIVPRKFDIKLLENEFKRQKLKINGEETLERLYRNLIIKNQDIPENIILILDIEKGFEYKENENLFIDVRIPTEEDIKLYLESFPNSHENFDVSVRLKIADDFHFKIIDKNAILKLEIN</sequence>
<dbReference type="AlphaFoldDB" id="A0A9E4ZZV1"/>
<comment type="caution">
    <text evidence="1">The sequence shown here is derived from an EMBL/GenBank/DDBJ whole genome shotgun (WGS) entry which is preliminary data.</text>
</comment>
<protein>
    <submittedName>
        <fullName evidence="1">Uncharacterized protein</fullName>
    </submittedName>
</protein>